<dbReference type="PROSITE" id="PS51257">
    <property type="entry name" value="PROKAR_LIPOPROTEIN"/>
    <property type="match status" value="1"/>
</dbReference>
<organism evidence="2 3">
    <name type="scientific">Natronocalculus amylovorans</name>
    <dbReference type="NCBI Taxonomy" id="2917812"/>
    <lineage>
        <taxon>Archaea</taxon>
        <taxon>Methanobacteriati</taxon>
        <taxon>Methanobacteriota</taxon>
        <taxon>Stenosarchaea group</taxon>
        <taxon>Halobacteria</taxon>
        <taxon>Halobacteriales</taxon>
        <taxon>Haloferacaceae</taxon>
        <taxon>Natronocalculus</taxon>
    </lineage>
</organism>
<proteinExistence type="predicted"/>
<keyword evidence="3" id="KW-1185">Reference proteome</keyword>
<dbReference type="AlphaFoldDB" id="A0AAE3KBJ1"/>
<reference evidence="2" key="1">
    <citation type="journal article" date="2022" name="Syst. Appl. Microbiol.">
        <title>Natronocalculus amylovorans gen. nov., sp. nov., and Natranaeroarchaeum aerophilus sp. nov., dominant culturable amylolytic natronoarchaea from hypersaline soda lakes in southwestern Siberia.</title>
        <authorList>
            <person name="Sorokin D.Y."/>
            <person name="Elcheninov A.G."/>
            <person name="Khizhniak T.V."/>
            <person name="Koenen M."/>
            <person name="Bale N.J."/>
            <person name="Damste J.S.S."/>
            <person name="Kublanov I.V."/>
        </authorList>
    </citation>
    <scope>NUCLEOTIDE SEQUENCE</scope>
    <source>
        <strain evidence="2">AArc-St2</strain>
    </source>
</reference>
<protein>
    <recommendedName>
        <fullName evidence="4">Lipoprotein</fullName>
    </recommendedName>
</protein>
<accession>A0AAE3KBJ1</accession>
<sequence>MNKPWHSRRAFLATGATLTSAAIAGCIGAPASGEPDASDESPEAGEIRIESLEDLEEPTGGSDLAGSTGAGEPDWIDAHNMRFRGWFDVNDYNHRIYDFLLFVSDDQSKRYGSIDPNRMNLTLACVNLGGYVMEATVTDDNGDELYDWTLPLRFGFWFHDDAAKNAKIRVVGSAQNEALNIDLTNSNDHLIWLGGAVLTANYWVGHW</sequence>
<evidence type="ECO:0000313" key="3">
    <source>
        <dbReference type="Proteomes" id="UP001203207"/>
    </source>
</evidence>
<evidence type="ECO:0000256" key="1">
    <source>
        <dbReference type="SAM" id="MobiDB-lite"/>
    </source>
</evidence>
<dbReference type="InterPro" id="IPR006311">
    <property type="entry name" value="TAT_signal"/>
</dbReference>
<comment type="caution">
    <text evidence="2">The sequence shown here is derived from an EMBL/GenBank/DDBJ whole genome shotgun (WGS) entry which is preliminary data.</text>
</comment>
<name>A0AAE3KBJ1_9EURY</name>
<dbReference type="EMBL" id="JAKRVX010000004">
    <property type="protein sequence ID" value="MCL9817439.1"/>
    <property type="molecule type" value="Genomic_DNA"/>
</dbReference>
<feature type="region of interest" description="Disordered" evidence="1">
    <location>
        <begin position="51"/>
        <end position="71"/>
    </location>
</feature>
<evidence type="ECO:0000313" key="2">
    <source>
        <dbReference type="EMBL" id="MCL9817439.1"/>
    </source>
</evidence>
<dbReference type="PROSITE" id="PS51318">
    <property type="entry name" value="TAT"/>
    <property type="match status" value="1"/>
</dbReference>
<evidence type="ECO:0008006" key="4">
    <source>
        <dbReference type="Google" id="ProtNLM"/>
    </source>
</evidence>
<dbReference type="RefSeq" id="WP_250584548.1">
    <property type="nucleotide sequence ID" value="NZ_JAKRVX010000004.1"/>
</dbReference>
<gene>
    <name evidence="2" type="ORF">AArcSt2_10840</name>
</gene>
<dbReference type="Proteomes" id="UP001203207">
    <property type="component" value="Unassembled WGS sequence"/>
</dbReference>
<reference evidence="2" key="2">
    <citation type="submission" date="2022-02" db="EMBL/GenBank/DDBJ databases">
        <authorList>
            <person name="Elcheninov A.G."/>
            <person name="Sorokin D.Y."/>
            <person name="Kublanov I.V."/>
        </authorList>
    </citation>
    <scope>NUCLEOTIDE SEQUENCE</scope>
    <source>
        <strain evidence="2">AArc-St2</strain>
    </source>
</reference>